<feature type="transmembrane region" description="Helical" evidence="9">
    <location>
        <begin position="209"/>
        <end position="227"/>
    </location>
</feature>
<keyword evidence="4" id="KW-1003">Cell membrane</keyword>
<dbReference type="PROSITE" id="PS51257">
    <property type="entry name" value="PROKAR_LIPOPROTEIN"/>
    <property type="match status" value="1"/>
</dbReference>
<dbReference type="SUPFAM" id="SSF81338">
    <property type="entry name" value="Aquaporin-like"/>
    <property type="match status" value="1"/>
</dbReference>
<dbReference type="OrthoDB" id="9807293at2"/>
<gene>
    <name evidence="10" type="ORF">SAMN02745172_00412</name>
</gene>
<evidence type="ECO:0000256" key="7">
    <source>
        <dbReference type="ARBA" id="ARBA00023136"/>
    </source>
</evidence>
<dbReference type="AlphaFoldDB" id="A0A1M7Z7L0"/>
<proteinExistence type="inferred from homology"/>
<sequence>MKQAFAEFLGTFMLVLIGCGAAASANLGPGSVVVDGVGVGLAFGFAFVAAASAIGAISGCHINPAVSFGFLVAGRIDAPTFLRYAVGQMLGGIAAACTLYLILSGREGGWNGNLGQNLWGHGVPDSYGMASSFFFETLGTFLFMATFLGATSATSATRMRGVAGLAIGCTIVALHIAGMNISNVSINPARSFGPALIGLAADPLAFKQVWLFVIGPLAGAGIAGTLYKSGVLRPGEDPDGGDTADID</sequence>
<name>A0A1M7Z7L0_9HYPH</name>
<organism evidence="10 11">
    <name type="scientific">Pseudoxanthobacter soli DSM 19599</name>
    <dbReference type="NCBI Taxonomy" id="1123029"/>
    <lineage>
        <taxon>Bacteria</taxon>
        <taxon>Pseudomonadati</taxon>
        <taxon>Pseudomonadota</taxon>
        <taxon>Alphaproteobacteria</taxon>
        <taxon>Hyphomicrobiales</taxon>
        <taxon>Segnochrobactraceae</taxon>
        <taxon>Pseudoxanthobacter</taxon>
    </lineage>
</organism>
<comment type="subcellular location">
    <subcellularLocation>
        <location evidence="1">Cell membrane</location>
        <topology evidence="1">Multi-pass membrane protein</topology>
    </subcellularLocation>
</comment>
<dbReference type="InterPro" id="IPR000425">
    <property type="entry name" value="MIP"/>
</dbReference>
<accession>A0A1M7Z7L0</accession>
<feature type="transmembrane region" description="Helical" evidence="9">
    <location>
        <begin position="127"/>
        <end position="150"/>
    </location>
</feature>
<dbReference type="GO" id="GO:0005886">
    <property type="term" value="C:plasma membrane"/>
    <property type="evidence" value="ECO:0007669"/>
    <property type="project" value="UniProtKB-SubCell"/>
</dbReference>
<dbReference type="PROSITE" id="PS00221">
    <property type="entry name" value="MIP"/>
    <property type="match status" value="1"/>
</dbReference>
<dbReference type="PANTHER" id="PTHR19139:SF199">
    <property type="entry name" value="MIP17260P"/>
    <property type="match status" value="1"/>
</dbReference>
<evidence type="ECO:0000256" key="4">
    <source>
        <dbReference type="ARBA" id="ARBA00022475"/>
    </source>
</evidence>
<feature type="transmembrane region" description="Helical" evidence="9">
    <location>
        <begin position="40"/>
        <end position="60"/>
    </location>
</feature>
<feature type="transmembrane region" description="Helical" evidence="9">
    <location>
        <begin position="81"/>
        <end position="103"/>
    </location>
</feature>
<feature type="transmembrane region" description="Helical" evidence="9">
    <location>
        <begin position="162"/>
        <end position="181"/>
    </location>
</feature>
<evidence type="ECO:0000256" key="8">
    <source>
        <dbReference type="RuleBase" id="RU000477"/>
    </source>
</evidence>
<dbReference type="InterPro" id="IPR034294">
    <property type="entry name" value="Aquaporin_transptr"/>
</dbReference>
<evidence type="ECO:0000256" key="3">
    <source>
        <dbReference type="ARBA" id="ARBA00022448"/>
    </source>
</evidence>
<dbReference type="PANTHER" id="PTHR19139">
    <property type="entry name" value="AQUAPORIN TRANSPORTER"/>
    <property type="match status" value="1"/>
</dbReference>
<keyword evidence="5 8" id="KW-0812">Transmembrane</keyword>
<dbReference type="Pfam" id="PF00230">
    <property type="entry name" value="MIP"/>
    <property type="match status" value="1"/>
</dbReference>
<dbReference type="InterPro" id="IPR023271">
    <property type="entry name" value="Aquaporin-like"/>
</dbReference>
<keyword evidence="7 9" id="KW-0472">Membrane</keyword>
<protein>
    <submittedName>
        <fullName evidence="10">Aquaporin Z</fullName>
    </submittedName>
</protein>
<dbReference type="RefSeq" id="WP_073625526.1">
    <property type="nucleotide sequence ID" value="NZ_FRXO01000001.1"/>
</dbReference>
<dbReference type="Proteomes" id="UP000186406">
    <property type="component" value="Unassembled WGS sequence"/>
</dbReference>
<evidence type="ECO:0000313" key="11">
    <source>
        <dbReference type="Proteomes" id="UP000186406"/>
    </source>
</evidence>
<dbReference type="InterPro" id="IPR022357">
    <property type="entry name" value="MIP_CS"/>
</dbReference>
<dbReference type="EMBL" id="FRXO01000001">
    <property type="protein sequence ID" value="SHO60782.1"/>
    <property type="molecule type" value="Genomic_DNA"/>
</dbReference>
<reference evidence="10 11" key="1">
    <citation type="submission" date="2016-12" db="EMBL/GenBank/DDBJ databases">
        <authorList>
            <person name="Song W.-J."/>
            <person name="Kurnit D.M."/>
        </authorList>
    </citation>
    <scope>NUCLEOTIDE SEQUENCE [LARGE SCALE GENOMIC DNA]</scope>
    <source>
        <strain evidence="10 11">DSM 19599</strain>
    </source>
</reference>
<evidence type="ECO:0000256" key="9">
    <source>
        <dbReference type="SAM" id="Phobius"/>
    </source>
</evidence>
<keyword evidence="3 8" id="KW-0813">Transport</keyword>
<dbReference type="PRINTS" id="PR00783">
    <property type="entry name" value="MINTRINSICP"/>
</dbReference>
<keyword evidence="6 9" id="KW-1133">Transmembrane helix</keyword>
<comment type="similarity">
    <text evidence="2 8">Belongs to the MIP/aquaporin (TC 1.A.8) family.</text>
</comment>
<keyword evidence="11" id="KW-1185">Reference proteome</keyword>
<evidence type="ECO:0000313" key="10">
    <source>
        <dbReference type="EMBL" id="SHO60782.1"/>
    </source>
</evidence>
<dbReference type="STRING" id="1123029.SAMN02745172_00412"/>
<dbReference type="Gene3D" id="1.20.1080.10">
    <property type="entry name" value="Glycerol uptake facilitator protein"/>
    <property type="match status" value="1"/>
</dbReference>
<evidence type="ECO:0000256" key="5">
    <source>
        <dbReference type="ARBA" id="ARBA00022692"/>
    </source>
</evidence>
<evidence type="ECO:0000256" key="2">
    <source>
        <dbReference type="ARBA" id="ARBA00006175"/>
    </source>
</evidence>
<dbReference type="GO" id="GO:0015250">
    <property type="term" value="F:water channel activity"/>
    <property type="evidence" value="ECO:0007669"/>
    <property type="project" value="TreeGrafter"/>
</dbReference>
<evidence type="ECO:0000256" key="1">
    <source>
        <dbReference type="ARBA" id="ARBA00004651"/>
    </source>
</evidence>
<evidence type="ECO:0000256" key="6">
    <source>
        <dbReference type="ARBA" id="ARBA00022989"/>
    </source>
</evidence>